<keyword evidence="9 11" id="KW-0472">Membrane</keyword>
<comment type="function">
    <text evidence="10 11">Part of the ABC transporter complex UgpBAEC involved in sn-glycerol-3-phosphate (G3P) import. Probably responsible for the translocation of the substrate across the membrane.</text>
</comment>
<comment type="similarity">
    <text evidence="2">Belongs to the binding-protein-dependent transport system permease family.</text>
</comment>
<dbReference type="SUPFAM" id="SSF161098">
    <property type="entry name" value="MetI-like"/>
    <property type="match status" value="1"/>
</dbReference>
<keyword evidence="7 11" id="KW-0812">Transmembrane</keyword>
<dbReference type="GO" id="GO:0005886">
    <property type="term" value="C:plasma membrane"/>
    <property type="evidence" value="ECO:0007669"/>
    <property type="project" value="UniProtKB-SubCell"/>
</dbReference>
<evidence type="ECO:0000256" key="7">
    <source>
        <dbReference type="ARBA" id="ARBA00022692"/>
    </source>
</evidence>
<dbReference type="AlphaFoldDB" id="A0A4R2BSA4"/>
<evidence type="ECO:0000256" key="4">
    <source>
        <dbReference type="ARBA" id="ARBA00020515"/>
    </source>
</evidence>
<evidence type="ECO:0000256" key="8">
    <source>
        <dbReference type="ARBA" id="ARBA00022989"/>
    </source>
</evidence>
<dbReference type="CDD" id="cd06261">
    <property type="entry name" value="TM_PBP2"/>
    <property type="match status" value="1"/>
</dbReference>
<evidence type="ECO:0000313" key="13">
    <source>
        <dbReference type="Proteomes" id="UP000295351"/>
    </source>
</evidence>
<proteinExistence type="inferred from homology"/>
<evidence type="ECO:0000256" key="3">
    <source>
        <dbReference type="ARBA" id="ARBA00011557"/>
    </source>
</evidence>
<dbReference type="EMBL" id="SLVX01000063">
    <property type="protein sequence ID" value="TCN30607.1"/>
    <property type="molecule type" value="Genomic_DNA"/>
</dbReference>
<dbReference type="Gene3D" id="1.10.3720.10">
    <property type="entry name" value="MetI-like"/>
    <property type="match status" value="1"/>
</dbReference>
<gene>
    <name evidence="11" type="primary">ugpE</name>
    <name evidence="12" type="ORF">EV665_1633</name>
</gene>
<feature type="transmembrane region" description="Helical" evidence="11">
    <location>
        <begin position="117"/>
        <end position="140"/>
    </location>
</feature>
<keyword evidence="8 11" id="KW-1133">Transmembrane helix</keyword>
<dbReference type="Proteomes" id="UP000295351">
    <property type="component" value="Unassembled WGS sequence"/>
</dbReference>
<evidence type="ECO:0000256" key="11">
    <source>
        <dbReference type="RuleBase" id="RU363056"/>
    </source>
</evidence>
<comment type="subcellular location">
    <subcellularLocation>
        <location evidence="11">Cell inner membrane</location>
        <topology evidence="11">Multi-pass membrane protein</topology>
    </subcellularLocation>
    <subcellularLocation>
        <location evidence="1">Cell membrane</location>
        <topology evidence="1">Multi-pass membrane protein</topology>
    </subcellularLocation>
</comment>
<organism evidence="12 13">
    <name type="scientific">Shinella granuli</name>
    <dbReference type="NCBI Taxonomy" id="323621"/>
    <lineage>
        <taxon>Bacteria</taxon>
        <taxon>Pseudomonadati</taxon>
        <taxon>Pseudomonadota</taxon>
        <taxon>Alphaproteobacteria</taxon>
        <taxon>Hyphomicrobiales</taxon>
        <taxon>Rhizobiaceae</taxon>
        <taxon>Shinella</taxon>
    </lineage>
</organism>
<sequence length="220" mass="23819">MKSARAAAPASSSGTDRDQRFVDCKASVTPLPSLSWIGAIAARRSPLAAWPSTPLWPSASASISPGNWSKSAGTFAICCRQHDSDGQETSTRPGLRCSAPAARISIDESIRGDHLRLFLFVALPLARPAIAALSIILFLASWNNYLWPLLIASDRAMFPAPVALGCPDRTDEGILGRHHGWRRPADGPDAGRVHRAATPLHCRHCRRSDQIGRPQWPVCF</sequence>
<evidence type="ECO:0000256" key="9">
    <source>
        <dbReference type="ARBA" id="ARBA00023136"/>
    </source>
</evidence>
<comment type="subunit">
    <text evidence="3 11">The complex is composed of two ATP-binding proteins (UgpC), two transmembrane proteins (UgpA and UgpE) and a solute-binding protein (UgpB).</text>
</comment>
<comment type="caution">
    <text evidence="11">Lacks conserved residue(s) required for the propagation of feature annotation.</text>
</comment>
<keyword evidence="5 11" id="KW-0813">Transport</keyword>
<evidence type="ECO:0000256" key="5">
    <source>
        <dbReference type="ARBA" id="ARBA00022448"/>
    </source>
</evidence>
<evidence type="ECO:0000256" key="6">
    <source>
        <dbReference type="ARBA" id="ARBA00022475"/>
    </source>
</evidence>
<keyword evidence="13" id="KW-1185">Reference proteome</keyword>
<keyword evidence="11" id="KW-0997">Cell inner membrane</keyword>
<dbReference type="PANTHER" id="PTHR43744:SF8">
    <property type="entry name" value="SN-GLYCEROL-3-PHOSPHATE TRANSPORT SYSTEM PERMEASE PROTEIN UGPE"/>
    <property type="match status" value="1"/>
</dbReference>
<evidence type="ECO:0000256" key="1">
    <source>
        <dbReference type="ARBA" id="ARBA00004651"/>
    </source>
</evidence>
<name>A0A4R2BSA4_SHIGR</name>
<accession>A0A4R2BSA4</accession>
<dbReference type="PANTHER" id="PTHR43744">
    <property type="entry name" value="ABC TRANSPORTER PERMEASE PROTEIN MG189-RELATED-RELATED"/>
    <property type="match status" value="1"/>
</dbReference>
<comment type="caution">
    <text evidence="12">The sequence shown here is derived from an EMBL/GenBank/DDBJ whole genome shotgun (WGS) entry which is preliminary data.</text>
</comment>
<keyword evidence="6 11" id="KW-1003">Cell membrane</keyword>
<reference evidence="12 13" key="1">
    <citation type="submission" date="2019-03" db="EMBL/GenBank/DDBJ databases">
        <title>Genomic Encyclopedia of Type Strains, Phase IV (KMG-IV): sequencing the most valuable type-strain genomes for metagenomic binning, comparative biology and taxonomic classification.</title>
        <authorList>
            <person name="Goeker M."/>
        </authorList>
    </citation>
    <scope>NUCLEOTIDE SEQUENCE [LARGE SCALE GENOMIC DNA]</scope>
    <source>
        <strain evidence="12 13">DSM 18401</strain>
    </source>
</reference>
<dbReference type="InterPro" id="IPR000515">
    <property type="entry name" value="MetI-like"/>
</dbReference>
<evidence type="ECO:0000313" key="12">
    <source>
        <dbReference type="EMBL" id="TCN30607.1"/>
    </source>
</evidence>
<protein>
    <recommendedName>
        <fullName evidence="4 11">sn-glycerol-3-phosphate transport system permease protein UgpE</fullName>
    </recommendedName>
</protein>
<evidence type="ECO:0000256" key="2">
    <source>
        <dbReference type="ARBA" id="ARBA00009306"/>
    </source>
</evidence>
<dbReference type="GO" id="GO:0055085">
    <property type="term" value="P:transmembrane transport"/>
    <property type="evidence" value="ECO:0007669"/>
    <property type="project" value="InterPro"/>
</dbReference>
<evidence type="ECO:0000256" key="10">
    <source>
        <dbReference type="ARBA" id="ARBA00037054"/>
    </source>
</evidence>
<dbReference type="InterPro" id="IPR035906">
    <property type="entry name" value="MetI-like_sf"/>
</dbReference>